<reference evidence="12 13" key="1">
    <citation type="submission" date="2020-07" db="EMBL/GenBank/DDBJ databases">
        <title>The yeast mating-type switching endonuclease HO is a domesticated member of an unorthodox homing genetic element family.</title>
        <authorList>
            <person name="Coughlan A.Y."/>
            <person name="Lombardi L."/>
            <person name="Braun-Galleani S."/>
            <person name="Martos A.R."/>
            <person name="Galeote V."/>
            <person name="Bigey F."/>
            <person name="Dequin S."/>
            <person name="Byrne K.P."/>
            <person name="Wolfe K.H."/>
        </authorList>
    </citation>
    <scope>NUCLEOTIDE SEQUENCE [LARGE SCALE GENOMIC DNA]</scope>
    <source>
        <strain evidence="12 13">NRRL Y-6702</strain>
    </source>
</reference>
<dbReference type="GO" id="GO:0071988">
    <property type="term" value="P:protein localization to spindle pole body"/>
    <property type="evidence" value="ECO:0007669"/>
    <property type="project" value="InterPro"/>
</dbReference>
<keyword evidence="10 11" id="KW-0539">Nucleus</keyword>
<keyword evidence="9 11" id="KW-0206">Cytoskeleton</keyword>
<sequence length="369" mass="42465">MSMHLDKSSSSIVLDVAWNEVDKKNQGFIYAKNFPALIKSIETILSHGEEDSSQLSLLSNTGVDVIDTFAKEKEFFKIYKDEFKEIFQGLVGKSFKDAIEGTMISKKKILASVEYNENEEGSPEKSRQDSPGRLSHRLRILETKLKTTNEELRFKDGIIAEKDRELISLTRSVGEYKDKYEFLQRQFSFYKGHGEAINDGDNNKGEQDAKLEDNERYSSTRHEFIISELKRKLQEQTVLITTLRDQIQIGGVELGSTNGKSSKRGGFTVGILKNFDTFSTTNLLLLFFLMTFTVLSFIFFFIRNWLQTNNAEFQSQKDLSWWENISLLSRIGWFFMDWTEPIIESENQIRNDEALAAYDRIFGLGGSEQ</sequence>
<evidence type="ECO:0000256" key="2">
    <source>
        <dbReference type="ARBA" id="ARBA00008916"/>
    </source>
</evidence>
<comment type="similarity">
    <text evidence="2 11">Belongs to the MPS2 family.</text>
</comment>
<keyword evidence="5 11" id="KW-0812">Transmembrane</keyword>
<evidence type="ECO:0000256" key="1">
    <source>
        <dbReference type="ARBA" id="ARBA00003044"/>
    </source>
</evidence>
<dbReference type="GO" id="GO:0005816">
    <property type="term" value="C:spindle pole body"/>
    <property type="evidence" value="ECO:0007669"/>
    <property type="project" value="UniProtKB-SubCell"/>
</dbReference>
<dbReference type="Pfam" id="PF17060">
    <property type="entry name" value="MPS2"/>
    <property type="match status" value="2"/>
</dbReference>
<evidence type="ECO:0000256" key="6">
    <source>
        <dbReference type="ARBA" id="ARBA00022989"/>
    </source>
</evidence>
<dbReference type="GO" id="GO:0031965">
    <property type="term" value="C:nuclear membrane"/>
    <property type="evidence" value="ECO:0007669"/>
    <property type="project" value="UniProtKB-SubCell"/>
</dbReference>
<evidence type="ECO:0000313" key="13">
    <source>
        <dbReference type="Proteomes" id="UP000509704"/>
    </source>
</evidence>
<comment type="subcellular location">
    <subcellularLocation>
        <location evidence="11">Cytoplasm</location>
        <location evidence="11">Cytoskeleton</location>
        <location evidence="11">Microtubule organizing center</location>
        <location evidence="11">Spindle pole body</location>
    </subcellularLocation>
    <subcellularLocation>
        <location evidence="11">Nucleus membrane</location>
        <topology evidence="11">Single-pass membrane protein</topology>
    </subcellularLocation>
</comment>
<evidence type="ECO:0000313" key="12">
    <source>
        <dbReference type="EMBL" id="QLG71039.1"/>
    </source>
</evidence>
<comment type="function">
    <text evidence="1 11">Component of the spindle pole body (SPB) required for insertion of the nascent SPB into the nuclear envelope and for the proper execution of spindle pole body (SPB) duplication.</text>
</comment>
<accession>A0A7H9AZB3</accession>
<gene>
    <name evidence="11" type="primary">MPS2</name>
    <name evidence="12" type="ORF">HG535_0B00770</name>
</gene>
<dbReference type="OrthoDB" id="4035046at2759"/>
<evidence type="ECO:0000256" key="11">
    <source>
        <dbReference type="RuleBase" id="RU362141"/>
    </source>
</evidence>
<feature type="transmembrane region" description="Helical" evidence="11">
    <location>
        <begin position="283"/>
        <end position="302"/>
    </location>
</feature>
<dbReference type="EMBL" id="CP058605">
    <property type="protein sequence ID" value="QLG71039.1"/>
    <property type="molecule type" value="Genomic_DNA"/>
</dbReference>
<keyword evidence="6 11" id="KW-1133">Transmembrane helix</keyword>
<evidence type="ECO:0000256" key="10">
    <source>
        <dbReference type="ARBA" id="ARBA00023242"/>
    </source>
</evidence>
<proteinExistence type="inferred from homology"/>
<dbReference type="Proteomes" id="UP000509704">
    <property type="component" value="Chromosome 2"/>
</dbReference>
<dbReference type="GO" id="GO:0030474">
    <property type="term" value="P:spindle pole body duplication"/>
    <property type="evidence" value="ECO:0007669"/>
    <property type="project" value="InterPro"/>
</dbReference>
<keyword evidence="4 11" id="KW-0963">Cytoplasm</keyword>
<evidence type="ECO:0000256" key="7">
    <source>
        <dbReference type="ARBA" id="ARBA00023054"/>
    </source>
</evidence>
<dbReference type="InterPro" id="IPR031433">
    <property type="entry name" value="Mps2"/>
</dbReference>
<evidence type="ECO:0000256" key="3">
    <source>
        <dbReference type="ARBA" id="ARBA00015584"/>
    </source>
</evidence>
<keyword evidence="13" id="KW-1185">Reference proteome</keyword>
<dbReference type="AlphaFoldDB" id="A0A7H9AZB3"/>
<protein>
    <recommendedName>
        <fullName evidence="3 11">Monopolar spindle protein 2</fullName>
    </recommendedName>
</protein>
<evidence type="ECO:0000256" key="8">
    <source>
        <dbReference type="ARBA" id="ARBA00023136"/>
    </source>
</evidence>
<evidence type="ECO:0000256" key="5">
    <source>
        <dbReference type="ARBA" id="ARBA00022692"/>
    </source>
</evidence>
<keyword evidence="7" id="KW-0175">Coiled coil</keyword>
<dbReference type="GO" id="GO:0005737">
    <property type="term" value="C:cytoplasm"/>
    <property type="evidence" value="ECO:0007669"/>
    <property type="project" value="UniProtKB-UniRule"/>
</dbReference>
<keyword evidence="8 11" id="KW-0472">Membrane</keyword>
<organism evidence="12 13">
    <name type="scientific">Zygotorulaspora mrakii</name>
    <name type="common">Zygosaccharomyces mrakii</name>
    <dbReference type="NCBI Taxonomy" id="42260"/>
    <lineage>
        <taxon>Eukaryota</taxon>
        <taxon>Fungi</taxon>
        <taxon>Dikarya</taxon>
        <taxon>Ascomycota</taxon>
        <taxon>Saccharomycotina</taxon>
        <taxon>Saccharomycetes</taxon>
        <taxon>Saccharomycetales</taxon>
        <taxon>Saccharomycetaceae</taxon>
        <taxon>Zygotorulaspora</taxon>
    </lineage>
</organism>
<evidence type="ECO:0000256" key="4">
    <source>
        <dbReference type="ARBA" id="ARBA00022490"/>
    </source>
</evidence>
<evidence type="ECO:0000256" key="9">
    <source>
        <dbReference type="ARBA" id="ARBA00023212"/>
    </source>
</evidence>
<name>A0A7H9AZB3_ZYGMR</name>